<protein>
    <recommendedName>
        <fullName evidence="4">DUF1269 domain-containing protein</fullName>
    </recommendedName>
</protein>
<dbReference type="RefSeq" id="WP_260561234.1">
    <property type="nucleotide sequence ID" value="NZ_BAABEC010000191.1"/>
</dbReference>
<reference evidence="2" key="1">
    <citation type="submission" date="2022-09" db="EMBL/GenBank/DDBJ databases">
        <title>genome sequence of Deinococcus rubellus.</title>
        <authorList>
            <person name="Srinivasan S."/>
        </authorList>
    </citation>
    <scope>NUCLEOTIDE SEQUENCE</scope>
    <source>
        <strain evidence="2">Ant6</strain>
    </source>
</reference>
<evidence type="ECO:0000256" key="1">
    <source>
        <dbReference type="SAM" id="MobiDB-lite"/>
    </source>
</evidence>
<organism evidence="2 3">
    <name type="scientific">Deinococcus rubellus</name>
    <dbReference type="NCBI Taxonomy" id="1889240"/>
    <lineage>
        <taxon>Bacteria</taxon>
        <taxon>Thermotogati</taxon>
        <taxon>Deinococcota</taxon>
        <taxon>Deinococci</taxon>
        <taxon>Deinococcales</taxon>
        <taxon>Deinococcaceae</taxon>
        <taxon>Deinococcus</taxon>
    </lineage>
</organism>
<feature type="region of interest" description="Disordered" evidence="1">
    <location>
        <begin position="36"/>
        <end position="66"/>
    </location>
</feature>
<keyword evidence="3" id="KW-1185">Reference proteome</keyword>
<proteinExistence type="predicted"/>
<evidence type="ECO:0008006" key="4">
    <source>
        <dbReference type="Google" id="ProtNLM"/>
    </source>
</evidence>
<feature type="compositionally biased region" description="Polar residues" evidence="1">
    <location>
        <begin position="36"/>
        <end position="50"/>
    </location>
</feature>
<accession>A0ABY5YJ56</accession>
<name>A0ABY5YJ56_9DEIO</name>
<gene>
    <name evidence="2" type="ORF">N0D28_04780</name>
</gene>
<evidence type="ECO:0000313" key="3">
    <source>
        <dbReference type="Proteomes" id="UP001060261"/>
    </source>
</evidence>
<dbReference type="Proteomes" id="UP001060261">
    <property type="component" value="Chromosome"/>
</dbReference>
<evidence type="ECO:0000313" key="2">
    <source>
        <dbReference type="EMBL" id="UWX64976.1"/>
    </source>
</evidence>
<sequence length="180" mass="17615">MKHLLFPTVAQADAFVQDLQSQNLIQADMGQTSVNRQSSMGTADTMSSGVAVNDPAYTDGGTAEDAGEGAVKGTGVGLIAGAVAGVIATATTVATGGLALPVILGMAALGSGVGAGVGAIGGAAGVDETGYNNSYGVSDEHYDRMDQTVNSGGRAIAVEDSVPMAAVQAAADRHGGQFVG</sequence>
<dbReference type="EMBL" id="CP104213">
    <property type="protein sequence ID" value="UWX64976.1"/>
    <property type="molecule type" value="Genomic_DNA"/>
</dbReference>